<evidence type="ECO:0000256" key="2">
    <source>
        <dbReference type="PROSITE-ProRule" id="PRU00169"/>
    </source>
</evidence>
<dbReference type="AlphaFoldDB" id="A0A7X3K8Y2"/>
<dbReference type="InterPro" id="IPR011006">
    <property type="entry name" value="CheY-like_superfamily"/>
</dbReference>
<feature type="domain" description="Response regulatory" evidence="3">
    <location>
        <begin position="10"/>
        <end position="124"/>
    </location>
</feature>
<dbReference type="PANTHER" id="PTHR44591">
    <property type="entry name" value="STRESS RESPONSE REGULATOR PROTEIN 1"/>
    <property type="match status" value="1"/>
</dbReference>
<name>A0A7X3K8Y2_9BURK</name>
<evidence type="ECO:0000313" key="4">
    <source>
        <dbReference type="EMBL" id="MVW62418.1"/>
    </source>
</evidence>
<dbReference type="Pfam" id="PF00072">
    <property type="entry name" value="Response_reg"/>
    <property type="match status" value="1"/>
</dbReference>
<accession>A0A7X3K8Y2</accession>
<feature type="modified residue" description="4-aspartylphosphate" evidence="2">
    <location>
        <position position="59"/>
    </location>
</feature>
<reference evidence="4 5" key="1">
    <citation type="submission" date="2019-12" db="EMBL/GenBank/DDBJ databases">
        <authorList>
            <person name="Li C."/>
            <person name="Zhao J."/>
        </authorList>
    </citation>
    <scope>NUCLEOTIDE SEQUENCE [LARGE SCALE GENOMIC DNA]</scope>
    <source>
        <strain evidence="4 5">NEAU-DD11</strain>
    </source>
</reference>
<dbReference type="SMART" id="SM00448">
    <property type="entry name" value="REC"/>
    <property type="match status" value="1"/>
</dbReference>
<dbReference type="InterPro" id="IPR050595">
    <property type="entry name" value="Bact_response_regulator"/>
</dbReference>
<comment type="caution">
    <text evidence="4">The sequence shown here is derived from an EMBL/GenBank/DDBJ whole genome shotgun (WGS) entry which is preliminary data.</text>
</comment>
<dbReference type="Gene3D" id="3.40.50.2300">
    <property type="match status" value="1"/>
</dbReference>
<evidence type="ECO:0000256" key="1">
    <source>
        <dbReference type="ARBA" id="ARBA00022553"/>
    </source>
</evidence>
<organism evidence="4 5">
    <name type="scientific">Massilia cellulosiltytica</name>
    <dbReference type="NCBI Taxonomy" id="2683234"/>
    <lineage>
        <taxon>Bacteria</taxon>
        <taxon>Pseudomonadati</taxon>
        <taxon>Pseudomonadota</taxon>
        <taxon>Betaproteobacteria</taxon>
        <taxon>Burkholderiales</taxon>
        <taxon>Oxalobacteraceae</taxon>
        <taxon>Telluria group</taxon>
        <taxon>Massilia</taxon>
    </lineage>
</organism>
<evidence type="ECO:0000259" key="3">
    <source>
        <dbReference type="PROSITE" id="PS50110"/>
    </source>
</evidence>
<dbReference type="Proteomes" id="UP000443353">
    <property type="component" value="Unassembled WGS sequence"/>
</dbReference>
<sequence>MIAQPDGSQPVLVVDDDDTVRTGMLGLLRAAGYAAEGYPSAAAALDACDPVRAHCAVLDIHIGEPDGFALGQSLRALAPSLPVIFITGDDDPALVHRAGVVGALTLLLKPVDADCLLALIDSIPVPPDAVR</sequence>
<gene>
    <name evidence="4" type="ORF">GPY61_21025</name>
</gene>
<keyword evidence="1 2" id="KW-0597">Phosphoprotein</keyword>
<dbReference type="RefSeq" id="WP_056131165.1">
    <property type="nucleotide sequence ID" value="NZ_WSES01000006.1"/>
</dbReference>
<dbReference type="GO" id="GO:0000160">
    <property type="term" value="P:phosphorelay signal transduction system"/>
    <property type="evidence" value="ECO:0007669"/>
    <property type="project" value="InterPro"/>
</dbReference>
<keyword evidence="5" id="KW-1185">Reference proteome</keyword>
<dbReference type="SUPFAM" id="SSF52172">
    <property type="entry name" value="CheY-like"/>
    <property type="match status" value="1"/>
</dbReference>
<dbReference type="EMBL" id="WSES01000006">
    <property type="protein sequence ID" value="MVW62418.1"/>
    <property type="molecule type" value="Genomic_DNA"/>
</dbReference>
<evidence type="ECO:0000313" key="5">
    <source>
        <dbReference type="Proteomes" id="UP000443353"/>
    </source>
</evidence>
<proteinExistence type="predicted"/>
<dbReference type="PANTHER" id="PTHR44591:SF25">
    <property type="entry name" value="CHEMOTAXIS TWO-COMPONENT RESPONSE REGULATOR"/>
    <property type="match status" value="1"/>
</dbReference>
<dbReference type="InterPro" id="IPR001789">
    <property type="entry name" value="Sig_transdc_resp-reg_receiver"/>
</dbReference>
<dbReference type="PROSITE" id="PS50110">
    <property type="entry name" value="RESPONSE_REGULATORY"/>
    <property type="match status" value="1"/>
</dbReference>
<protein>
    <submittedName>
        <fullName evidence="4">Response regulator</fullName>
    </submittedName>
</protein>